<keyword evidence="2" id="KW-0963">Cytoplasm</keyword>
<evidence type="ECO:0000256" key="5">
    <source>
        <dbReference type="ARBA" id="ARBA00023054"/>
    </source>
</evidence>
<dbReference type="Gene3D" id="2.130.10.10">
    <property type="entry name" value="YVTN repeat-like/Quinoprotein amine dehydrogenase"/>
    <property type="match status" value="1"/>
</dbReference>
<dbReference type="GO" id="GO:0005930">
    <property type="term" value="C:axoneme"/>
    <property type="evidence" value="ECO:0007669"/>
    <property type="project" value="UniProtKB-SubCell"/>
</dbReference>
<dbReference type="PANTHER" id="PTHR14885:SF1">
    <property type="entry name" value="CILIA- AND FLAGELLA-ASSOCIATED PROTEIN 43"/>
    <property type="match status" value="1"/>
</dbReference>
<dbReference type="SUPFAM" id="SSF50978">
    <property type="entry name" value="WD40 repeat-like"/>
    <property type="match status" value="1"/>
</dbReference>
<reference evidence="10" key="1">
    <citation type="submission" date="2025-08" db="UniProtKB">
        <authorList>
            <consortium name="Ensembl"/>
        </authorList>
    </citation>
    <scope>IDENTIFICATION</scope>
</reference>
<keyword evidence="4" id="KW-0677">Repeat</keyword>
<keyword evidence="11" id="KW-1185">Reference proteome</keyword>
<sequence length="261" mass="28521">METKSRKTLQSPGSGIGAFTASGHRRCLAFSDLKLNPSIFVYNYPELEQVCKLKGTTKLGYTALALCDTGPYLVCASSMPDHTISLWNWESSVLLCSHPLLGEDVTALVFNPMNWLFILPIILSLCFLGSAVDLPAADGSVIECEANLSCMLSRKLTHLGPQMPISAIAGLSGDRADDFVPLKQIKPKLCPSAICWSTSSDLYVGSKEGFLLCVDPDTLLVSVLYKPQTELNPTGKLILDTYQIRTFEHFTFSNTVSVYIL</sequence>
<evidence type="ECO:0000313" key="10">
    <source>
        <dbReference type="Ensembl" id="ENSSANP00000007914.1"/>
    </source>
</evidence>
<evidence type="ECO:0000256" key="4">
    <source>
        <dbReference type="ARBA" id="ARBA00022737"/>
    </source>
</evidence>
<dbReference type="AlphaFoldDB" id="A0A671KKJ6"/>
<keyword evidence="3" id="KW-0853">WD repeat</keyword>
<reference evidence="10" key="2">
    <citation type="submission" date="2025-09" db="UniProtKB">
        <authorList>
            <consortium name="Ensembl"/>
        </authorList>
    </citation>
    <scope>IDENTIFICATION</scope>
</reference>
<comment type="similarity">
    <text evidence="8">Belongs to the CFAP43 family.</text>
</comment>
<keyword evidence="5" id="KW-0175">Coiled coil</keyword>
<evidence type="ECO:0000256" key="9">
    <source>
        <dbReference type="ARBA" id="ARBA00023662"/>
    </source>
</evidence>
<organism evidence="10 11">
    <name type="scientific">Sinocyclocheilus anshuiensis</name>
    <dbReference type="NCBI Taxonomy" id="1608454"/>
    <lineage>
        <taxon>Eukaryota</taxon>
        <taxon>Metazoa</taxon>
        <taxon>Chordata</taxon>
        <taxon>Craniata</taxon>
        <taxon>Vertebrata</taxon>
        <taxon>Euteleostomi</taxon>
        <taxon>Actinopterygii</taxon>
        <taxon>Neopterygii</taxon>
        <taxon>Teleostei</taxon>
        <taxon>Ostariophysi</taxon>
        <taxon>Cypriniformes</taxon>
        <taxon>Cyprinidae</taxon>
        <taxon>Cyprininae</taxon>
        <taxon>Sinocyclocheilus</taxon>
    </lineage>
</organism>
<evidence type="ECO:0000256" key="6">
    <source>
        <dbReference type="ARBA" id="ARBA00023212"/>
    </source>
</evidence>
<dbReference type="PANTHER" id="PTHR14885">
    <property type="entry name" value="CILIA- AND FLAGELLA-ASSOCIATED PROTEIN 43-RELATED"/>
    <property type="match status" value="1"/>
</dbReference>
<dbReference type="GO" id="GO:0007288">
    <property type="term" value="P:sperm axoneme assembly"/>
    <property type="evidence" value="ECO:0007669"/>
    <property type="project" value="TreeGrafter"/>
</dbReference>
<evidence type="ECO:0000256" key="3">
    <source>
        <dbReference type="ARBA" id="ARBA00022574"/>
    </source>
</evidence>
<dbReference type="InterPro" id="IPR036322">
    <property type="entry name" value="WD40_repeat_dom_sf"/>
</dbReference>
<evidence type="ECO:0000256" key="2">
    <source>
        <dbReference type="ARBA" id="ARBA00022490"/>
    </source>
</evidence>
<keyword evidence="6" id="KW-0206">Cytoskeleton</keyword>
<keyword evidence="7" id="KW-0966">Cell projection</keyword>
<protein>
    <recommendedName>
        <fullName evidence="9">Cilia- and flagella-associated protein 43</fullName>
    </recommendedName>
</protein>
<evidence type="ECO:0000256" key="7">
    <source>
        <dbReference type="ARBA" id="ARBA00023273"/>
    </source>
</evidence>
<dbReference type="Proteomes" id="UP000472260">
    <property type="component" value="Unassembled WGS sequence"/>
</dbReference>
<name>A0A671KKJ6_9TELE</name>
<proteinExistence type="inferred from homology"/>
<dbReference type="InterPro" id="IPR015943">
    <property type="entry name" value="WD40/YVTN_repeat-like_dom_sf"/>
</dbReference>
<evidence type="ECO:0000256" key="1">
    <source>
        <dbReference type="ARBA" id="ARBA00004430"/>
    </source>
</evidence>
<comment type="subcellular location">
    <subcellularLocation>
        <location evidence="1">Cytoplasm</location>
        <location evidence="1">Cytoskeleton</location>
        <location evidence="1">Cilium axoneme</location>
    </subcellularLocation>
</comment>
<evidence type="ECO:0000313" key="11">
    <source>
        <dbReference type="Proteomes" id="UP000472260"/>
    </source>
</evidence>
<evidence type="ECO:0000256" key="8">
    <source>
        <dbReference type="ARBA" id="ARBA00023605"/>
    </source>
</evidence>
<accession>A0A671KKJ6</accession>
<dbReference type="Ensembl" id="ENSSANT00000008499.1">
    <property type="protein sequence ID" value="ENSSANP00000007914.1"/>
    <property type="gene ID" value="ENSSANG00000004514.1"/>
</dbReference>